<keyword evidence="3" id="KW-1185">Reference proteome</keyword>
<dbReference type="EMBL" id="LTAO01000036">
    <property type="protein sequence ID" value="KYG27742.1"/>
    <property type="molecule type" value="Genomic_DNA"/>
</dbReference>
<evidence type="ECO:0000313" key="2">
    <source>
        <dbReference type="EMBL" id="KYG27742.1"/>
    </source>
</evidence>
<comment type="caution">
    <text evidence="2">The sequence shown here is derived from an EMBL/GenBank/DDBJ whole genome shotgun (WGS) entry which is preliminary data.</text>
</comment>
<sequence length="97" mass="11520">MIVLKILFIVVIFLSQMYILRFHSSDEAKDERGKEIKYKTNNMLFNFLYLGVILLIVLHLLEMVSTQYLPDILLYFTLFLSVFGSVFLYINKNKPNY</sequence>
<feature type="transmembrane region" description="Helical" evidence="1">
    <location>
        <begin position="6"/>
        <end position="22"/>
    </location>
</feature>
<gene>
    <name evidence="2" type="ORF">AZF04_11175</name>
</gene>
<dbReference type="OrthoDB" id="2680657at2"/>
<feature type="transmembrane region" description="Helical" evidence="1">
    <location>
        <begin position="72"/>
        <end position="90"/>
    </location>
</feature>
<accession>A0A161PGA3</accession>
<dbReference type="AlphaFoldDB" id="A0A161PGA3"/>
<dbReference type="RefSeq" id="WP_061949871.1">
    <property type="nucleotide sequence ID" value="NZ_LTAO01000036.1"/>
</dbReference>
<reference evidence="2" key="1">
    <citation type="submission" date="2016-02" db="EMBL/GenBank/DDBJ databases">
        <title>Genome sequence of Bacillus trypoxylicola KCTC 13244(T).</title>
        <authorList>
            <person name="Jeong H."/>
            <person name="Park S.-H."/>
            <person name="Choi S.-K."/>
        </authorList>
    </citation>
    <scope>NUCLEOTIDE SEQUENCE [LARGE SCALE GENOMIC DNA]</scope>
    <source>
        <strain evidence="2">KCTC 13244</strain>
    </source>
</reference>
<keyword evidence="1" id="KW-0472">Membrane</keyword>
<organism evidence="2 3">
    <name type="scientific">Alkalihalobacillus trypoxylicola</name>
    <dbReference type="NCBI Taxonomy" id="519424"/>
    <lineage>
        <taxon>Bacteria</taxon>
        <taxon>Bacillati</taxon>
        <taxon>Bacillota</taxon>
        <taxon>Bacilli</taxon>
        <taxon>Bacillales</taxon>
        <taxon>Bacillaceae</taxon>
        <taxon>Alkalihalobacillus</taxon>
    </lineage>
</organism>
<evidence type="ECO:0000256" key="1">
    <source>
        <dbReference type="SAM" id="Phobius"/>
    </source>
</evidence>
<name>A0A161PGA3_9BACI</name>
<feature type="transmembrane region" description="Helical" evidence="1">
    <location>
        <begin position="43"/>
        <end position="60"/>
    </location>
</feature>
<keyword evidence="1" id="KW-1133">Transmembrane helix</keyword>
<protein>
    <submittedName>
        <fullName evidence="2">Uncharacterized protein</fullName>
    </submittedName>
</protein>
<proteinExistence type="predicted"/>
<keyword evidence="1" id="KW-0812">Transmembrane</keyword>
<dbReference type="Proteomes" id="UP000075806">
    <property type="component" value="Unassembled WGS sequence"/>
</dbReference>
<evidence type="ECO:0000313" key="3">
    <source>
        <dbReference type="Proteomes" id="UP000075806"/>
    </source>
</evidence>
<dbReference type="STRING" id="519424.AZF04_11175"/>